<evidence type="ECO:0000259" key="10">
    <source>
        <dbReference type="Pfam" id="PF17927"/>
    </source>
</evidence>
<feature type="domain" description="Inositol-tetrakisphosphate 1-kinase N-terminal" evidence="10">
    <location>
        <begin position="6"/>
        <end position="96"/>
    </location>
</feature>
<keyword evidence="8" id="KW-0460">Magnesium</keyword>
<dbReference type="OrthoDB" id="25308at2759"/>
<evidence type="ECO:0000256" key="2">
    <source>
        <dbReference type="ARBA" id="ARBA00009601"/>
    </source>
</evidence>
<dbReference type="EMBL" id="JXLN01011121">
    <property type="protein sequence ID" value="KPM06842.1"/>
    <property type="molecule type" value="Genomic_DNA"/>
</dbReference>
<dbReference type="Proteomes" id="UP000616769">
    <property type="component" value="Unassembled WGS sequence"/>
</dbReference>
<evidence type="ECO:0000256" key="6">
    <source>
        <dbReference type="ARBA" id="ARBA00022777"/>
    </source>
</evidence>
<dbReference type="Gene3D" id="3.30.470.20">
    <property type="entry name" value="ATP-grasp fold, B domain"/>
    <property type="match status" value="1"/>
</dbReference>
<dbReference type="GO" id="GO:0005737">
    <property type="term" value="C:cytoplasm"/>
    <property type="evidence" value="ECO:0007669"/>
    <property type="project" value="TreeGrafter"/>
</dbReference>
<comment type="caution">
    <text evidence="11">The sequence shown here is derived from an EMBL/GenBank/DDBJ whole genome shotgun (WGS) entry which is preliminary data.</text>
</comment>
<keyword evidence="5" id="KW-0547">Nucleotide-binding</keyword>
<evidence type="ECO:0000313" key="11">
    <source>
        <dbReference type="EMBL" id="KPM06842.1"/>
    </source>
</evidence>
<dbReference type="GO" id="GO:0000287">
    <property type="term" value="F:magnesium ion binding"/>
    <property type="evidence" value="ECO:0007669"/>
    <property type="project" value="InterPro"/>
</dbReference>
<sequence>MSKSNRIGYWFNERKSLKLNIESMRKQFASKGFEFVKLDLDTDLEQQGPFDAIIHKLCVQTDSENQDDNAEKQLKSFEEFLEKHPELIVFDRPKNIRKVIDRYRQYKIVENSELAKEDGVFTPTFVEMTSSNGEANLYQMHKANVKFPFVCLVCKPISAQGTQFTHRMSIIFDEKGLESIKGPCVAQTFINHNARLFKLFVIRDQFFVIERPSLKNFKRNHHQETIYFDTHDISKPYSCSSLIELDEDDKDIHIIEPNHERFEKIIKILSKELELYLFGVDVIIDNETGRYAIIDINSFPGYDGVENYCELFCNAIIDEIEKARGNCRNSSLSNKKYWPQKEKKYEIDSGIDTSDSCDEKKYPKKCETPPMKFYKRQHNRWQQQQSLQQSSPLSLTMNSVQSPTTSISTVFLDR</sequence>
<reference evidence="11 12" key="1">
    <citation type="journal article" date="2015" name="Parasit. Vectors">
        <title>Draft genome of the scabies mite.</title>
        <authorList>
            <person name="Rider S.D.Jr."/>
            <person name="Morgan M.S."/>
            <person name="Arlian L.G."/>
        </authorList>
    </citation>
    <scope>NUCLEOTIDE SEQUENCE [LARGE SCALE GENOMIC DNA]</scope>
    <source>
        <strain evidence="11">Arlian Lab</strain>
    </source>
</reference>
<feature type="domain" description="Inositol 1,3,4-trisphosphate 5/6-kinase ATP-grasp" evidence="9">
    <location>
        <begin position="117"/>
        <end position="317"/>
    </location>
</feature>
<evidence type="ECO:0000313" key="12">
    <source>
        <dbReference type="Proteomes" id="UP000616769"/>
    </source>
</evidence>
<accession>A0A132A7B4</accession>
<comment type="cofactor">
    <cofactor evidence="1">
        <name>Mg(2+)</name>
        <dbReference type="ChEBI" id="CHEBI:18420"/>
    </cofactor>
</comment>
<evidence type="ECO:0000256" key="7">
    <source>
        <dbReference type="ARBA" id="ARBA00022840"/>
    </source>
</evidence>
<dbReference type="PANTHER" id="PTHR14217">
    <property type="entry name" value="INOSITOL-TETRAKISPHOSPHATE 1-KINASE"/>
    <property type="match status" value="1"/>
</dbReference>
<dbReference type="InterPro" id="IPR041429">
    <property type="entry name" value="ITPK1_N"/>
</dbReference>
<dbReference type="GO" id="GO:0032957">
    <property type="term" value="P:inositol trisphosphate metabolic process"/>
    <property type="evidence" value="ECO:0007669"/>
    <property type="project" value="InterPro"/>
</dbReference>
<evidence type="ECO:0000256" key="1">
    <source>
        <dbReference type="ARBA" id="ARBA00001946"/>
    </source>
</evidence>
<dbReference type="InterPro" id="IPR008656">
    <property type="entry name" value="Inositol_tetrakis-P_1-kinase"/>
</dbReference>
<dbReference type="AlphaFoldDB" id="A0A132A7B4"/>
<gene>
    <name evidence="11" type="ORF">QR98_0053220</name>
</gene>
<evidence type="ECO:0000256" key="5">
    <source>
        <dbReference type="ARBA" id="ARBA00022741"/>
    </source>
</evidence>
<name>A0A132A7B4_SARSC</name>
<evidence type="ECO:0000256" key="4">
    <source>
        <dbReference type="ARBA" id="ARBA00022723"/>
    </source>
</evidence>
<dbReference type="GO" id="GO:0052725">
    <property type="term" value="F:inositol-1,3,4-trisphosphate 6-kinase activity"/>
    <property type="evidence" value="ECO:0007669"/>
    <property type="project" value="InterPro"/>
</dbReference>
<evidence type="ECO:0000256" key="8">
    <source>
        <dbReference type="ARBA" id="ARBA00022842"/>
    </source>
</evidence>
<protein>
    <submittedName>
        <fullName evidence="11">Inositol-tetrakisphosphate 1-kinase-like protein</fullName>
    </submittedName>
</protein>
<evidence type="ECO:0000259" key="9">
    <source>
        <dbReference type="Pfam" id="PF05770"/>
    </source>
</evidence>
<dbReference type="PANTHER" id="PTHR14217:SF1">
    <property type="entry name" value="INOSITOL-TETRAKISPHOSPHATE 1-KINASE"/>
    <property type="match status" value="1"/>
</dbReference>
<keyword evidence="6" id="KW-0418">Kinase</keyword>
<comment type="similarity">
    <text evidence="2">Belongs to the ITPK1 family.</text>
</comment>
<dbReference type="SUPFAM" id="SSF56059">
    <property type="entry name" value="Glutathione synthetase ATP-binding domain-like"/>
    <property type="match status" value="1"/>
</dbReference>
<dbReference type="GO" id="GO:0005524">
    <property type="term" value="F:ATP binding"/>
    <property type="evidence" value="ECO:0007669"/>
    <property type="project" value="UniProtKB-KW"/>
</dbReference>
<dbReference type="Pfam" id="PF17927">
    <property type="entry name" value="Ins134_P3_kin_N"/>
    <property type="match status" value="1"/>
</dbReference>
<evidence type="ECO:0000256" key="3">
    <source>
        <dbReference type="ARBA" id="ARBA00022679"/>
    </source>
</evidence>
<dbReference type="InterPro" id="IPR040464">
    <property type="entry name" value="InsP(3)kin_ATP-grasp"/>
</dbReference>
<dbReference type="GO" id="GO:0052726">
    <property type="term" value="F:inositol-1,3,4-trisphosphate 5-kinase activity"/>
    <property type="evidence" value="ECO:0007669"/>
    <property type="project" value="InterPro"/>
</dbReference>
<keyword evidence="7" id="KW-0067">ATP-binding</keyword>
<proteinExistence type="inferred from homology"/>
<keyword evidence="4" id="KW-0479">Metal-binding</keyword>
<dbReference type="GO" id="GO:0047325">
    <property type="term" value="F:inositol-3,4,5,6-tetrakisphosphate 1-kinase activity"/>
    <property type="evidence" value="ECO:0007669"/>
    <property type="project" value="InterPro"/>
</dbReference>
<dbReference type="Pfam" id="PF05770">
    <property type="entry name" value="Ins134_P3_kin"/>
    <property type="match status" value="1"/>
</dbReference>
<dbReference type="VEuPathDB" id="VectorBase:SSCA010298"/>
<organism evidence="11 12">
    <name type="scientific">Sarcoptes scabiei</name>
    <name type="common">Itch mite</name>
    <name type="synonym">Acarus scabiei</name>
    <dbReference type="NCBI Taxonomy" id="52283"/>
    <lineage>
        <taxon>Eukaryota</taxon>
        <taxon>Metazoa</taxon>
        <taxon>Ecdysozoa</taxon>
        <taxon>Arthropoda</taxon>
        <taxon>Chelicerata</taxon>
        <taxon>Arachnida</taxon>
        <taxon>Acari</taxon>
        <taxon>Acariformes</taxon>
        <taxon>Sarcoptiformes</taxon>
        <taxon>Astigmata</taxon>
        <taxon>Psoroptidia</taxon>
        <taxon>Sarcoptoidea</taxon>
        <taxon>Sarcoptidae</taxon>
        <taxon>Sarcoptinae</taxon>
        <taxon>Sarcoptes</taxon>
    </lineage>
</organism>
<keyword evidence="3" id="KW-0808">Transferase</keyword>
<dbReference type="FunFam" id="3.30.470.20:FF:000047">
    <property type="entry name" value="Inositol-tetrakisphosphate 1-kinase 4"/>
    <property type="match status" value="1"/>
</dbReference>